<protein>
    <submittedName>
        <fullName evidence="1">Uncharacterized protein</fullName>
    </submittedName>
</protein>
<dbReference type="AlphaFoldDB" id="A0AAD7RCA0"/>
<proteinExistence type="predicted"/>
<accession>A0AAD7RCA0</accession>
<reference evidence="1" key="1">
    <citation type="journal article" date="2023" name="Science">
        <title>Genome structures resolve the early diversification of teleost fishes.</title>
        <authorList>
            <person name="Parey E."/>
            <person name="Louis A."/>
            <person name="Montfort J."/>
            <person name="Bouchez O."/>
            <person name="Roques C."/>
            <person name="Iampietro C."/>
            <person name="Lluch J."/>
            <person name="Castinel A."/>
            <person name="Donnadieu C."/>
            <person name="Desvignes T."/>
            <person name="Floi Bucao C."/>
            <person name="Jouanno E."/>
            <person name="Wen M."/>
            <person name="Mejri S."/>
            <person name="Dirks R."/>
            <person name="Jansen H."/>
            <person name="Henkel C."/>
            <person name="Chen W.J."/>
            <person name="Zahm M."/>
            <person name="Cabau C."/>
            <person name="Klopp C."/>
            <person name="Thompson A.W."/>
            <person name="Robinson-Rechavi M."/>
            <person name="Braasch I."/>
            <person name="Lecointre G."/>
            <person name="Bobe J."/>
            <person name="Postlethwait J.H."/>
            <person name="Berthelot C."/>
            <person name="Roest Crollius H."/>
            <person name="Guiguen Y."/>
        </authorList>
    </citation>
    <scope>NUCLEOTIDE SEQUENCE</scope>
    <source>
        <strain evidence="1">NC1722</strain>
    </source>
</reference>
<keyword evidence="2" id="KW-1185">Reference proteome</keyword>
<evidence type="ECO:0000313" key="1">
    <source>
        <dbReference type="EMBL" id="KAJ8377607.1"/>
    </source>
</evidence>
<sequence length="86" mass="9284">MLRFLRLRCVSAWPRDAVTPFRARSSKVTPSLCSSASALEVARFWPSGGWVLARGVGPVPVLPLAQMASRTAGGQKCREASGRRAE</sequence>
<gene>
    <name evidence="1" type="ORF">AAFF_G00255650</name>
</gene>
<dbReference type="EMBL" id="JAINUG010000346">
    <property type="protein sequence ID" value="KAJ8377607.1"/>
    <property type="molecule type" value="Genomic_DNA"/>
</dbReference>
<dbReference type="Proteomes" id="UP001221898">
    <property type="component" value="Unassembled WGS sequence"/>
</dbReference>
<comment type="caution">
    <text evidence="1">The sequence shown here is derived from an EMBL/GenBank/DDBJ whole genome shotgun (WGS) entry which is preliminary data.</text>
</comment>
<organism evidence="1 2">
    <name type="scientific">Aldrovandia affinis</name>
    <dbReference type="NCBI Taxonomy" id="143900"/>
    <lineage>
        <taxon>Eukaryota</taxon>
        <taxon>Metazoa</taxon>
        <taxon>Chordata</taxon>
        <taxon>Craniata</taxon>
        <taxon>Vertebrata</taxon>
        <taxon>Euteleostomi</taxon>
        <taxon>Actinopterygii</taxon>
        <taxon>Neopterygii</taxon>
        <taxon>Teleostei</taxon>
        <taxon>Notacanthiformes</taxon>
        <taxon>Halosauridae</taxon>
        <taxon>Aldrovandia</taxon>
    </lineage>
</organism>
<name>A0AAD7RCA0_9TELE</name>
<evidence type="ECO:0000313" key="2">
    <source>
        <dbReference type="Proteomes" id="UP001221898"/>
    </source>
</evidence>